<name>A0A8T2JBI4_9PIPI</name>
<dbReference type="GO" id="GO:0004222">
    <property type="term" value="F:metalloendopeptidase activity"/>
    <property type="evidence" value="ECO:0007669"/>
    <property type="project" value="InterPro"/>
</dbReference>
<evidence type="ECO:0000256" key="1">
    <source>
        <dbReference type="ARBA" id="ARBA00023157"/>
    </source>
</evidence>
<organism evidence="7 8">
    <name type="scientific">Hymenochirus boettgeri</name>
    <name type="common">Congo dwarf clawed frog</name>
    <dbReference type="NCBI Taxonomy" id="247094"/>
    <lineage>
        <taxon>Eukaryota</taxon>
        <taxon>Metazoa</taxon>
        <taxon>Chordata</taxon>
        <taxon>Craniata</taxon>
        <taxon>Vertebrata</taxon>
        <taxon>Euteleostomi</taxon>
        <taxon>Amphibia</taxon>
        <taxon>Batrachia</taxon>
        <taxon>Anura</taxon>
        <taxon>Pipoidea</taxon>
        <taxon>Pipidae</taxon>
        <taxon>Pipinae</taxon>
        <taxon>Hymenochirus</taxon>
    </lineage>
</organism>
<dbReference type="OrthoDB" id="5951731at2759"/>
<dbReference type="Pfam" id="PF01421">
    <property type="entry name" value="Reprolysin"/>
    <property type="match status" value="1"/>
</dbReference>
<dbReference type="PROSITE" id="PS50214">
    <property type="entry name" value="DISINTEGRIN_2"/>
    <property type="match status" value="1"/>
</dbReference>
<feature type="binding site" evidence="3">
    <location>
        <position position="228"/>
    </location>
    <ligand>
        <name>Zn(2+)</name>
        <dbReference type="ChEBI" id="CHEBI:29105"/>
        <note>catalytic</note>
    </ligand>
</feature>
<dbReference type="InterPro" id="IPR006586">
    <property type="entry name" value="ADAM_Cys-rich"/>
</dbReference>
<dbReference type="InterPro" id="IPR036436">
    <property type="entry name" value="Disintegrin_dom_sf"/>
</dbReference>
<dbReference type="SUPFAM" id="SSF57552">
    <property type="entry name" value="Blood coagulation inhibitor (disintegrin)"/>
    <property type="match status" value="1"/>
</dbReference>
<dbReference type="InterPro" id="IPR018358">
    <property type="entry name" value="Disintegrin_CS"/>
</dbReference>
<gene>
    <name evidence="7" type="ORF">GDO86_006554</name>
</gene>
<dbReference type="FunFam" id="4.10.70.10:FF:000001">
    <property type="entry name" value="Disintegrin and metalloproteinase domain-containing protein 22"/>
    <property type="match status" value="1"/>
</dbReference>
<dbReference type="InterPro" id="IPR024079">
    <property type="entry name" value="MetalloPept_cat_dom_sf"/>
</dbReference>
<dbReference type="InterPro" id="IPR001762">
    <property type="entry name" value="Disintegrin_dom"/>
</dbReference>
<evidence type="ECO:0000256" key="4">
    <source>
        <dbReference type="SAM" id="Phobius"/>
    </source>
</evidence>
<evidence type="ECO:0000313" key="7">
    <source>
        <dbReference type="EMBL" id="KAG8440858.1"/>
    </source>
</evidence>
<dbReference type="PRINTS" id="PR00289">
    <property type="entry name" value="DISINTEGRIN"/>
</dbReference>
<evidence type="ECO:0000313" key="8">
    <source>
        <dbReference type="Proteomes" id="UP000812440"/>
    </source>
</evidence>
<dbReference type="Gene3D" id="4.10.70.10">
    <property type="entry name" value="Disintegrin domain"/>
    <property type="match status" value="1"/>
</dbReference>
<evidence type="ECO:0000256" key="2">
    <source>
        <dbReference type="PROSITE-ProRule" id="PRU00068"/>
    </source>
</evidence>
<dbReference type="GO" id="GO:0006508">
    <property type="term" value="P:proteolysis"/>
    <property type="evidence" value="ECO:0007669"/>
    <property type="project" value="InterPro"/>
</dbReference>
<feature type="active site" evidence="3">
    <location>
        <position position="219"/>
    </location>
</feature>
<feature type="binding site" evidence="3">
    <location>
        <position position="218"/>
    </location>
    <ligand>
        <name>Zn(2+)</name>
        <dbReference type="ChEBI" id="CHEBI:29105"/>
        <note>catalytic</note>
    </ligand>
</feature>
<keyword evidence="8" id="KW-1185">Reference proteome</keyword>
<evidence type="ECO:0000256" key="3">
    <source>
        <dbReference type="PROSITE-ProRule" id="PRU00276"/>
    </source>
</evidence>
<keyword evidence="4" id="KW-0472">Membrane</keyword>
<dbReference type="Gene3D" id="3.40.390.10">
    <property type="entry name" value="Collagenase (Catalytic Domain)"/>
    <property type="match status" value="1"/>
</dbReference>
<feature type="domain" description="Disintegrin" evidence="5">
    <location>
        <begin position="276"/>
        <end position="363"/>
    </location>
</feature>
<dbReference type="PANTHER" id="PTHR11905">
    <property type="entry name" value="ADAM A DISINTEGRIN AND METALLOPROTEASE DOMAIN"/>
    <property type="match status" value="1"/>
</dbReference>
<keyword evidence="1 3" id="KW-1015">Disulfide bond</keyword>
<keyword evidence="4" id="KW-1133">Transmembrane helix</keyword>
<dbReference type="PROSITE" id="PS00427">
    <property type="entry name" value="DISINTEGRIN_1"/>
    <property type="match status" value="1"/>
</dbReference>
<dbReference type="Pfam" id="PF08516">
    <property type="entry name" value="ADAM_CR"/>
    <property type="match status" value="1"/>
</dbReference>
<keyword evidence="3" id="KW-0479">Metal-binding</keyword>
<feature type="domain" description="Peptidase M12B" evidence="6">
    <location>
        <begin position="82"/>
        <end position="276"/>
    </location>
</feature>
<dbReference type="InterPro" id="IPR001590">
    <property type="entry name" value="Peptidase_M12B"/>
</dbReference>
<keyword evidence="3" id="KW-0862">Zinc</keyword>
<dbReference type="PROSITE" id="PS50215">
    <property type="entry name" value="ADAM_MEPRO"/>
    <property type="match status" value="1"/>
</dbReference>
<feature type="disulfide bond" evidence="3">
    <location>
        <begin position="235"/>
        <end position="240"/>
    </location>
</feature>
<dbReference type="GO" id="GO:0005886">
    <property type="term" value="C:plasma membrane"/>
    <property type="evidence" value="ECO:0007669"/>
    <property type="project" value="TreeGrafter"/>
</dbReference>
<feature type="binding site" evidence="3">
    <location>
        <position position="222"/>
    </location>
    <ligand>
        <name>Zn(2+)</name>
        <dbReference type="ChEBI" id="CHEBI:29105"/>
        <note>catalytic</note>
    </ligand>
</feature>
<dbReference type="SMART" id="SM00608">
    <property type="entry name" value="ACR"/>
    <property type="match status" value="1"/>
</dbReference>
<dbReference type="Pfam" id="PF00200">
    <property type="entry name" value="Disintegrin"/>
    <property type="match status" value="1"/>
</dbReference>
<dbReference type="SMART" id="SM00050">
    <property type="entry name" value="DISIN"/>
    <property type="match status" value="1"/>
</dbReference>
<comment type="caution">
    <text evidence="3">Lacks conserved residue(s) required for the propagation of feature annotation.</text>
</comment>
<dbReference type="CDD" id="cd04269">
    <property type="entry name" value="ZnMc_adamalysin_II_like"/>
    <property type="match status" value="1"/>
</dbReference>
<dbReference type="InterPro" id="IPR034027">
    <property type="entry name" value="Reprolysin_adamalysin"/>
</dbReference>
<sequence>MWSYLHFQLIYIFVCLIRGIIHAGTFTYGIEPSRTPHNFEHIIYNMKQFDANIVCSLDTSSQPHFTERSSKEEKLPGRNKTAYVELFMVVTEEQFLFHHENKTLLMESMLDLINAVNAVFQPLNTQIILNGIEIWSNGNIIYMEGMNDDDILMDFLLWKRENLDEHMKTSVAVLSLRDNTMPTSGLSQIRGACSLFDSAIIIKMNLEKMMLSLDLFVHELGHILGMKHDTTGCTCKSEACVMTDGGLLSLSFSNCSKSDMEDFFSSSESTCLWKQLSQCGNKVLEPGEECDCGTAMECRADTCCDPVTCKLREGVECLFGLCCKDCKFLPKGTPCRMPKTECDLTEYCSGTSGFCPPDMYQQNGSPCNNGTSLCFQNTCYDYSKHCESLFGKGSTVAPLSCFQSVNTKGDRFGNCNMDRDMIKCEIKDVMCGRLQCQNVNAEINLDHNTSIIITSDGNSRCWGMDFHPEKDSLDLGAVPDGAPCEEGKICLNKMCLHSAILSYDCDGKSKCAGNGFPVWRDYPTVLLCMLPVLSPTIFISKFRHFTAPSFIRFTFFYCVKCFPHWTCITVNLELEVR</sequence>
<accession>A0A8T2JBI4</accession>
<dbReference type="EMBL" id="JAACNH010000006">
    <property type="protein sequence ID" value="KAG8440858.1"/>
    <property type="molecule type" value="Genomic_DNA"/>
</dbReference>
<evidence type="ECO:0000259" key="5">
    <source>
        <dbReference type="PROSITE" id="PS50214"/>
    </source>
</evidence>
<dbReference type="Proteomes" id="UP000812440">
    <property type="component" value="Chromosome 3"/>
</dbReference>
<evidence type="ECO:0000259" key="6">
    <source>
        <dbReference type="PROSITE" id="PS50215"/>
    </source>
</evidence>
<proteinExistence type="predicted"/>
<feature type="transmembrane region" description="Helical" evidence="4">
    <location>
        <begin position="9"/>
        <end position="30"/>
    </location>
</feature>
<dbReference type="PANTHER" id="PTHR11905:SF259">
    <property type="entry name" value="DISINTEGRIN AND METALLOPROTEINASE DOMAIN-CONTAINING PROTEIN 9 ISOFORM X1"/>
    <property type="match status" value="1"/>
</dbReference>
<reference evidence="7" key="1">
    <citation type="thesis" date="2020" institute="ProQuest LLC" country="789 East Eisenhower Parkway, Ann Arbor, MI, USA">
        <title>Comparative Genomics and Chromosome Evolution.</title>
        <authorList>
            <person name="Mudd A.B."/>
        </authorList>
    </citation>
    <scope>NUCLEOTIDE SEQUENCE</scope>
    <source>
        <strain evidence="7">Female2</strain>
        <tissue evidence="7">Blood</tissue>
    </source>
</reference>
<protein>
    <submittedName>
        <fullName evidence="7">Uncharacterized protein</fullName>
    </submittedName>
</protein>
<keyword evidence="4" id="KW-0812">Transmembrane</keyword>
<comment type="caution">
    <text evidence="7">The sequence shown here is derived from an EMBL/GenBank/DDBJ whole genome shotgun (WGS) entry which is preliminary data.</text>
</comment>
<dbReference type="GO" id="GO:0046872">
    <property type="term" value="F:metal ion binding"/>
    <property type="evidence" value="ECO:0007669"/>
    <property type="project" value="UniProtKB-KW"/>
</dbReference>
<dbReference type="AlphaFoldDB" id="A0A8T2JBI4"/>
<feature type="disulfide bond" evidence="2">
    <location>
        <begin position="335"/>
        <end position="355"/>
    </location>
</feature>
<dbReference type="SUPFAM" id="SSF55486">
    <property type="entry name" value="Metalloproteases ('zincins'), catalytic domain"/>
    <property type="match status" value="1"/>
</dbReference>